<name>A0A1S2M3B9_9BACI</name>
<protein>
    <recommendedName>
        <fullName evidence="1">NERD domain-containing protein</fullName>
    </recommendedName>
</protein>
<comment type="caution">
    <text evidence="2">The sequence shown here is derived from an EMBL/GenBank/DDBJ whole genome shotgun (WGS) entry which is preliminary data.</text>
</comment>
<evidence type="ECO:0000259" key="1">
    <source>
        <dbReference type="PROSITE" id="PS50965"/>
    </source>
</evidence>
<dbReference type="Proteomes" id="UP000180057">
    <property type="component" value="Unassembled WGS sequence"/>
</dbReference>
<dbReference type="OrthoDB" id="2136191at2"/>
<keyword evidence="3" id="KW-1185">Reference proteome</keyword>
<dbReference type="PROSITE" id="PS50965">
    <property type="entry name" value="NERD"/>
    <property type="match status" value="1"/>
</dbReference>
<organism evidence="2 3">
    <name type="scientific">Anaerobacillus alkalidiazotrophicus</name>
    <dbReference type="NCBI Taxonomy" id="472963"/>
    <lineage>
        <taxon>Bacteria</taxon>
        <taxon>Bacillati</taxon>
        <taxon>Bacillota</taxon>
        <taxon>Bacilli</taxon>
        <taxon>Bacillales</taxon>
        <taxon>Bacillaceae</taxon>
        <taxon>Anaerobacillus</taxon>
    </lineage>
</organism>
<gene>
    <name evidence="2" type="ORF">BKP45_14285</name>
</gene>
<dbReference type="InterPro" id="IPR011528">
    <property type="entry name" value="NERD"/>
</dbReference>
<accession>A0A1S2M3B9</accession>
<dbReference type="AlphaFoldDB" id="A0A1S2M3B9"/>
<evidence type="ECO:0000313" key="2">
    <source>
        <dbReference type="EMBL" id="OIJ19134.1"/>
    </source>
</evidence>
<sequence length="64" mass="7827">MVIKPRHESRELIILKFLNARKNLTINERNYYNHLVKGFKGEQIFDQWLEKLPNDWLVLNDLNF</sequence>
<dbReference type="RefSeq" id="WP_071390372.1">
    <property type="nucleotide sequence ID" value="NZ_MLQS01000021.1"/>
</dbReference>
<evidence type="ECO:0000313" key="3">
    <source>
        <dbReference type="Proteomes" id="UP000180057"/>
    </source>
</evidence>
<feature type="domain" description="NERD" evidence="1">
    <location>
        <begin position="37"/>
        <end position="64"/>
    </location>
</feature>
<dbReference type="STRING" id="472963.BKP45_14285"/>
<reference evidence="2 3" key="1">
    <citation type="submission" date="2016-10" db="EMBL/GenBank/DDBJ databases">
        <title>Draft genome sequences of four alkaliphilic bacteria belonging to the Anaerobacillus genus.</title>
        <authorList>
            <person name="Bassil N.M."/>
            <person name="Lloyd J.R."/>
        </authorList>
    </citation>
    <scope>NUCLEOTIDE SEQUENCE [LARGE SCALE GENOMIC DNA]</scope>
    <source>
        <strain evidence="2 3">DSM 22531</strain>
    </source>
</reference>
<proteinExistence type="predicted"/>
<dbReference type="EMBL" id="MLQS01000021">
    <property type="protein sequence ID" value="OIJ19134.1"/>
    <property type="molecule type" value="Genomic_DNA"/>
</dbReference>